<evidence type="ECO:0000313" key="2">
    <source>
        <dbReference type="EMBL" id="KAF2449186.1"/>
    </source>
</evidence>
<organism evidence="2 3">
    <name type="scientific">Karstenula rhodostoma CBS 690.94</name>
    <dbReference type="NCBI Taxonomy" id="1392251"/>
    <lineage>
        <taxon>Eukaryota</taxon>
        <taxon>Fungi</taxon>
        <taxon>Dikarya</taxon>
        <taxon>Ascomycota</taxon>
        <taxon>Pezizomycotina</taxon>
        <taxon>Dothideomycetes</taxon>
        <taxon>Pleosporomycetidae</taxon>
        <taxon>Pleosporales</taxon>
        <taxon>Massarineae</taxon>
        <taxon>Didymosphaeriaceae</taxon>
        <taxon>Karstenula</taxon>
    </lineage>
</organism>
<feature type="compositionally biased region" description="Polar residues" evidence="1">
    <location>
        <begin position="355"/>
        <end position="369"/>
    </location>
</feature>
<reference evidence="2" key="1">
    <citation type="journal article" date="2020" name="Stud. Mycol.">
        <title>101 Dothideomycetes genomes: a test case for predicting lifestyles and emergence of pathogens.</title>
        <authorList>
            <person name="Haridas S."/>
            <person name="Albert R."/>
            <person name="Binder M."/>
            <person name="Bloem J."/>
            <person name="Labutti K."/>
            <person name="Salamov A."/>
            <person name="Andreopoulos B."/>
            <person name="Baker S."/>
            <person name="Barry K."/>
            <person name="Bills G."/>
            <person name="Bluhm B."/>
            <person name="Cannon C."/>
            <person name="Castanera R."/>
            <person name="Culley D."/>
            <person name="Daum C."/>
            <person name="Ezra D."/>
            <person name="Gonzalez J."/>
            <person name="Henrissat B."/>
            <person name="Kuo A."/>
            <person name="Liang C."/>
            <person name="Lipzen A."/>
            <person name="Lutzoni F."/>
            <person name="Magnuson J."/>
            <person name="Mondo S."/>
            <person name="Nolan M."/>
            <person name="Ohm R."/>
            <person name="Pangilinan J."/>
            <person name="Park H.-J."/>
            <person name="Ramirez L."/>
            <person name="Alfaro M."/>
            <person name="Sun H."/>
            <person name="Tritt A."/>
            <person name="Yoshinaga Y."/>
            <person name="Zwiers L.-H."/>
            <person name="Turgeon B."/>
            <person name="Goodwin S."/>
            <person name="Spatafora J."/>
            <person name="Crous P."/>
            <person name="Grigoriev I."/>
        </authorList>
    </citation>
    <scope>NUCLEOTIDE SEQUENCE</scope>
    <source>
        <strain evidence="2">CBS 690.94</strain>
    </source>
</reference>
<gene>
    <name evidence="2" type="ORF">P171DRAFT_516945</name>
</gene>
<feature type="region of interest" description="Disordered" evidence="1">
    <location>
        <begin position="530"/>
        <end position="726"/>
    </location>
</feature>
<keyword evidence="3" id="KW-1185">Reference proteome</keyword>
<dbReference type="AlphaFoldDB" id="A0A9P4PUS9"/>
<protein>
    <submittedName>
        <fullName evidence="2">Uncharacterized protein</fullName>
    </submittedName>
</protein>
<dbReference type="Proteomes" id="UP000799764">
    <property type="component" value="Unassembled WGS sequence"/>
</dbReference>
<feature type="region of interest" description="Disordered" evidence="1">
    <location>
        <begin position="290"/>
        <end position="377"/>
    </location>
</feature>
<feature type="region of interest" description="Disordered" evidence="1">
    <location>
        <begin position="1"/>
        <end position="67"/>
    </location>
</feature>
<feature type="compositionally biased region" description="Polar residues" evidence="1">
    <location>
        <begin position="536"/>
        <end position="548"/>
    </location>
</feature>
<feature type="compositionally biased region" description="Basic and acidic residues" evidence="1">
    <location>
        <begin position="314"/>
        <end position="329"/>
    </location>
</feature>
<sequence length="726" mass="78645">MATNRLNDHYRDEENSSPLPTVDGTMSSGLVNLNRISTTDPSPEQCSPGQASRGPNNNAGEGRSVSDSARQYDFLHVSAEHEEAKCEGLSVLPSLRKVGVSSGAAAVSDVGQGGTDAFTSDVPEIDIGKPDSVPHEIPMAQIHSSLNSGVAENQAFDRIPPIATSSTTSAWTATDGIPGLRAYPDDDAFPKNQYIGDDFEDSVGSILHQGFHQNNPEDIEDHSELLEATQDEGSHDTHAIYEDIGLDRKYFDPDYFLQYHGLAPVHGFVQRNGSGTRSYQYIVTDHSDANNLETSSDQKKAANETTKKKTLKKAMKETTEANKSKDKSVSKTTKHKTAKKETTQATNDVAEKSQADSAKTPSVRQNVTNKPKKEKPVSFHEDENAWFTIFFEKMKGAITSGNNIEIPSESMTSRLFNSFFEGKVLQEADGKLLAPRAKRCNGTIYNHISKRGPVKLFGLHNEVLTLLKDSTGGELYVPVITEEDIQRYRSDGAVILDDINDKAKNQALTLSSKEIQFNKNLRNIANIKRKRDAQVAISSSTKQPSSPGQLAAPNPSSSPPSFTKKASATEKASTTKRSTGNSSSTKQLPSPPKPKKGGGKHSSSEDVPSSPTLLETPAARAIDAQATPEHAPESDFASSNDAGNDMEFSDGPLVPTDSGVNDSSFPVTKKTSSHIEPDPFWKQQMQVNRKRQLSAGAEHGFEDIADKDVTDDEQEGCPAKKAKGIA</sequence>
<feature type="compositionally biased region" description="Polar residues" evidence="1">
    <location>
        <begin position="564"/>
        <end position="581"/>
    </location>
</feature>
<dbReference type="EMBL" id="MU001494">
    <property type="protein sequence ID" value="KAF2449186.1"/>
    <property type="molecule type" value="Genomic_DNA"/>
</dbReference>
<feature type="compositionally biased region" description="Polar residues" evidence="1">
    <location>
        <begin position="658"/>
        <end position="670"/>
    </location>
</feature>
<feature type="compositionally biased region" description="Polar residues" evidence="1">
    <location>
        <begin position="16"/>
        <end position="67"/>
    </location>
</feature>
<dbReference type="OrthoDB" id="3800368at2759"/>
<name>A0A9P4PUS9_9PLEO</name>
<feature type="compositionally biased region" description="Basic and acidic residues" evidence="1">
    <location>
        <begin position="296"/>
        <end position="307"/>
    </location>
</feature>
<feature type="compositionally biased region" description="Basic and acidic residues" evidence="1">
    <location>
        <begin position="699"/>
        <end position="708"/>
    </location>
</feature>
<evidence type="ECO:0000313" key="3">
    <source>
        <dbReference type="Proteomes" id="UP000799764"/>
    </source>
</evidence>
<proteinExistence type="predicted"/>
<feature type="compositionally biased region" description="Basic and acidic residues" evidence="1">
    <location>
        <begin position="1"/>
        <end position="14"/>
    </location>
</feature>
<accession>A0A9P4PUS9</accession>
<comment type="caution">
    <text evidence="2">The sequence shown here is derived from an EMBL/GenBank/DDBJ whole genome shotgun (WGS) entry which is preliminary data.</text>
</comment>
<evidence type="ECO:0000256" key="1">
    <source>
        <dbReference type="SAM" id="MobiDB-lite"/>
    </source>
</evidence>